<evidence type="ECO:0000259" key="2">
    <source>
        <dbReference type="Pfam" id="PF13610"/>
    </source>
</evidence>
<reference evidence="3 4" key="1">
    <citation type="submission" date="2019-07" db="EMBL/GenBank/DDBJ databases">
        <title>R&amp;d 2014.</title>
        <authorList>
            <person name="Klenk H.-P."/>
        </authorList>
    </citation>
    <scope>NUCLEOTIDE SEQUENCE [LARGE SCALE GENOMIC DNA]</scope>
    <source>
        <strain evidence="3 4">DSM 43868</strain>
    </source>
</reference>
<feature type="domain" description="DDE" evidence="2">
    <location>
        <begin position="24"/>
        <end position="98"/>
    </location>
</feature>
<gene>
    <name evidence="3" type="ORF">JD77_02195</name>
</gene>
<comment type="caution">
    <text evidence="3">The sequence shown here is derived from an EMBL/GenBank/DDBJ whole genome shotgun (WGS) entry which is preliminary data.</text>
</comment>
<dbReference type="Proteomes" id="UP000319825">
    <property type="component" value="Unassembled WGS sequence"/>
</dbReference>
<organism evidence="3 4">
    <name type="scientific">Micromonospora olivasterospora</name>
    <dbReference type="NCBI Taxonomy" id="1880"/>
    <lineage>
        <taxon>Bacteria</taxon>
        <taxon>Bacillati</taxon>
        <taxon>Actinomycetota</taxon>
        <taxon>Actinomycetes</taxon>
        <taxon>Micromonosporales</taxon>
        <taxon>Micromonosporaceae</taxon>
        <taxon>Micromonospora</taxon>
    </lineage>
</organism>
<feature type="compositionally biased region" description="Polar residues" evidence="1">
    <location>
        <begin position="1"/>
        <end position="11"/>
    </location>
</feature>
<keyword evidence="3" id="KW-0255">Endonuclease</keyword>
<name>A0A562I975_MICOL</name>
<evidence type="ECO:0000256" key="1">
    <source>
        <dbReference type="SAM" id="MobiDB-lite"/>
    </source>
</evidence>
<dbReference type="EMBL" id="VLKE01000001">
    <property type="protein sequence ID" value="TWH67223.1"/>
    <property type="molecule type" value="Genomic_DNA"/>
</dbReference>
<evidence type="ECO:0000313" key="3">
    <source>
        <dbReference type="EMBL" id="TWH67223.1"/>
    </source>
</evidence>
<dbReference type="InterPro" id="IPR032874">
    <property type="entry name" value="DDE_dom"/>
</dbReference>
<dbReference type="GO" id="GO:0004519">
    <property type="term" value="F:endonuclease activity"/>
    <property type="evidence" value="ECO:0007669"/>
    <property type="project" value="UniProtKB-KW"/>
</dbReference>
<keyword evidence="3" id="KW-0540">Nuclease</keyword>
<keyword evidence="3" id="KW-0378">Hydrolase</keyword>
<protein>
    <submittedName>
        <fullName evidence="3">DDE superfamily endonuclease</fullName>
    </submittedName>
</protein>
<feature type="region of interest" description="Disordered" evidence="1">
    <location>
        <begin position="62"/>
        <end position="134"/>
    </location>
</feature>
<sequence length="134" mass="14975">MVRSSTCSSRPVGTPQRPGGFHRAPTTLKVTPGEVVTDANPVYPRVRDDLVPSAWHHIERHANNPIEADHSQLKHRLRPIRGLRTDRTAQTSSPAMPSFRTSDEDTTNSPLTSRPVCGWPPRLRNWPEPSDSAR</sequence>
<keyword evidence="4" id="KW-1185">Reference proteome</keyword>
<accession>A0A562I975</accession>
<evidence type="ECO:0000313" key="4">
    <source>
        <dbReference type="Proteomes" id="UP000319825"/>
    </source>
</evidence>
<feature type="region of interest" description="Disordered" evidence="1">
    <location>
        <begin position="1"/>
        <end position="27"/>
    </location>
</feature>
<dbReference type="Pfam" id="PF13610">
    <property type="entry name" value="DDE_Tnp_IS240"/>
    <property type="match status" value="1"/>
</dbReference>
<proteinExistence type="predicted"/>
<dbReference type="AlphaFoldDB" id="A0A562I975"/>
<feature type="compositionally biased region" description="Basic and acidic residues" evidence="1">
    <location>
        <begin position="62"/>
        <end position="72"/>
    </location>
</feature>